<sequence length="73" mass="8259">MADRDVLPDAIKPSHYVVSLRELDFKNWTYQGTVRQVANHPIDVEVIKPTKEVVINALELKLSKASVTVTQNK</sequence>
<reference evidence="1 2" key="1">
    <citation type="submission" date="2015-05" db="EMBL/GenBank/DDBJ databases">
        <authorList>
            <person name="Wang D.B."/>
            <person name="Wang M."/>
        </authorList>
    </citation>
    <scope>NUCLEOTIDE SEQUENCE [LARGE SCALE GENOMIC DNA]</scope>
    <source>
        <strain evidence="1">VL1</strain>
    </source>
</reference>
<evidence type="ECO:0000313" key="1">
    <source>
        <dbReference type="EMBL" id="CRK35808.1"/>
    </source>
</evidence>
<dbReference type="Gene3D" id="2.60.40.1730">
    <property type="entry name" value="tricorn interacting facor f3 domain"/>
    <property type="match status" value="1"/>
</dbReference>
<protein>
    <submittedName>
        <fullName evidence="1">Uncharacterized protein</fullName>
    </submittedName>
</protein>
<dbReference type="SUPFAM" id="SSF63737">
    <property type="entry name" value="Leukotriene A4 hydrolase N-terminal domain"/>
    <property type="match status" value="1"/>
</dbReference>
<organism evidence="1 2">
    <name type="scientific">Verticillium longisporum</name>
    <name type="common">Verticillium dahliae var. longisporum</name>
    <dbReference type="NCBI Taxonomy" id="100787"/>
    <lineage>
        <taxon>Eukaryota</taxon>
        <taxon>Fungi</taxon>
        <taxon>Dikarya</taxon>
        <taxon>Ascomycota</taxon>
        <taxon>Pezizomycotina</taxon>
        <taxon>Sordariomycetes</taxon>
        <taxon>Hypocreomycetidae</taxon>
        <taxon>Glomerellales</taxon>
        <taxon>Plectosphaerellaceae</taxon>
        <taxon>Verticillium</taxon>
    </lineage>
</organism>
<proteinExistence type="predicted"/>
<accession>A0A0G4MNG0</accession>
<keyword evidence="2" id="KW-1185">Reference proteome</keyword>
<dbReference type="InterPro" id="IPR042097">
    <property type="entry name" value="Aminopeptidase_N-like_N_sf"/>
</dbReference>
<feature type="non-terminal residue" evidence="1">
    <location>
        <position position="73"/>
    </location>
</feature>
<gene>
    <name evidence="1" type="ORF">BN1708_019814</name>
</gene>
<dbReference type="EMBL" id="CVQH01023644">
    <property type="protein sequence ID" value="CRK35808.1"/>
    <property type="molecule type" value="Genomic_DNA"/>
</dbReference>
<name>A0A0G4MNG0_VERLO</name>
<dbReference type="Proteomes" id="UP000044602">
    <property type="component" value="Unassembled WGS sequence"/>
</dbReference>
<dbReference type="STRING" id="100787.A0A0G4MNG0"/>
<dbReference type="AlphaFoldDB" id="A0A0G4MNG0"/>
<evidence type="ECO:0000313" key="2">
    <source>
        <dbReference type="Proteomes" id="UP000044602"/>
    </source>
</evidence>